<reference evidence="5 6" key="1">
    <citation type="submission" date="2024-06" db="EMBL/GenBank/DDBJ databases">
        <authorList>
            <person name="Pan Q."/>
            <person name="Wen M."/>
            <person name="Jouanno E."/>
            <person name="Zahm M."/>
            <person name="Klopp C."/>
            <person name="Cabau C."/>
            <person name="Louis A."/>
            <person name="Berthelot C."/>
            <person name="Parey E."/>
            <person name="Roest Crollius H."/>
            <person name="Montfort J."/>
            <person name="Robinson-Rechavi M."/>
            <person name="Bouchez O."/>
            <person name="Lampietro C."/>
            <person name="Lopez Roques C."/>
            <person name="Donnadieu C."/>
            <person name="Postlethwait J."/>
            <person name="Bobe J."/>
            <person name="Verreycken H."/>
            <person name="Guiguen Y."/>
        </authorList>
    </citation>
    <scope>NUCLEOTIDE SEQUENCE [LARGE SCALE GENOMIC DNA]</scope>
    <source>
        <strain evidence="5">Up_M1</strain>
        <tissue evidence="5">Testis</tissue>
    </source>
</reference>
<keyword evidence="3" id="KW-0418">Kinase</keyword>
<dbReference type="Pfam" id="PF05186">
    <property type="entry name" value="Dpy-30"/>
    <property type="match status" value="1"/>
</dbReference>
<evidence type="ECO:0000256" key="3">
    <source>
        <dbReference type="ARBA" id="ARBA00022777"/>
    </source>
</evidence>
<dbReference type="InterPro" id="IPR036291">
    <property type="entry name" value="NAD(P)-bd_dom_sf"/>
</dbReference>
<dbReference type="CDD" id="cd22967">
    <property type="entry name" value="DD_AK7"/>
    <property type="match status" value="1"/>
</dbReference>
<dbReference type="EMBL" id="JAGEUA010000007">
    <property type="protein sequence ID" value="KAL0968935.1"/>
    <property type="molecule type" value="Genomic_DNA"/>
</dbReference>
<dbReference type="Pfam" id="PF00406">
    <property type="entry name" value="ADK"/>
    <property type="match status" value="1"/>
</dbReference>
<keyword evidence="6" id="KW-1185">Reference proteome</keyword>
<evidence type="ECO:0000313" key="6">
    <source>
        <dbReference type="Proteomes" id="UP001557470"/>
    </source>
</evidence>
<dbReference type="Proteomes" id="UP001557470">
    <property type="component" value="Unassembled WGS sequence"/>
</dbReference>
<dbReference type="SUPFAM" id="SSF52540">
    <property type="entry name" value="P-loop containing nucleoside triphosphate hydrolases"/>
    <property type="match status" value="1"/>
</dbReference>
<feature type="compositionally biased region" description="Basic and acidic residues" evidence="4">
    <location>
        <begin position="637"/>
        <end position="661"/>
    </location>
</feature>
<dbReference type="PANTHER" id="PTHR23359">
    <property type="entry name" value="NUCLEOTIDE KINASE"/>
    <property type="match status" value="1"/>
</dbReference>
<sequence>MWNLFINDTRNERYPLADTGVCRLVTKDAYNSTKAEEVKMIVNLTKRVFINSLDSYASKCIAEFLSARVVGASLVGSDEQEDEEENISKVSKVKEETFEIVGTFANKHESDEEGQSHVLEKYYQLKNEELLVHLMECDVIIYNITEHADQIEEASWAISALHNEMARFSKPKMFILISTIMTWALSKPVDLEDPEIPFTEEDYRRRKAHPNFKEHINIEKLVVKLGKKNSSLFSTYVVASGVQYGMGEQVFHYFFKTSWLGDLPEVPIFGEGTNVIPTIHISDLAGVIQNVIDHKPKQQYLVAVDDSQNTFEDIVKKITFVLGPGKTKKVPKEDAFLIRDLTQMDIDALFVNLRVEAVYVKENFNIHWVCQSGIRDNMDRVVEEYKRTRDLLPIRVCVLGPPAVGKSTVSERICKHYKLHHIHLQEAISEALAHLESASKTEDPETEAEDSAMPSEFLETLKENMEQNEGRLDDQYVIRILRDKMKSKPCWNQGFVLDGFPKTYEQAKNLFYADDDEPEDMSSKIPPFNKNIIPEFVFFLDASDEFLKNRVMNLPESLVQGTSYSQDQFPLRLTSFRKRNLEDENVLNYFEELDIHMEHIEVTGGGDEEKLLVTERVVKTVGKPKNYGPTSQELEEEERRNADRRLRKEARERADTERMEADEAKQRAARWEEWSKCLEEVKKQEHDLLEAQSVPLRDYLMKNVMPTLTQGLIECCKTRPKDPVDFLAEYLFKNNPQAE</sequence>
<dbReference type="Gene3D" id="3.40.50.720">
    <property type="entry name" value="NAD(P)-binding Rossmann-like Domain"/>
    <property type="match status" value="1"/>
</dbReference>
<evidence type="ECO:0000313" key="5">
    <source>
        <dbReference type="EMBL" id="KAL0968935.1"/>
    </source>
</evidence>
<dbReference type="PRINTS" id="PR00094">
    <property type="entry name" value="ADENYLTKNASE"/>
</dbReference>
<evidence type="ECO:0000256" key="4">
    <source>
        <dbReference type="SAM" id="MobiDB-lite"/>
    </source>
</evidence>
<accession>A0ABD0WC72</accession>
<evidence type="ECO:0008006" key="7">
    <source>
        <dbReference type="Google" id="ProtNLM"/>
    </source>
</evidence>
<dbReference type="Gene3D" id="1.20.890.10">
    <property type="entry name" value="cAMP-dependent protein kinase regulatory subunit, dimerization-anchoring domain"/>
    <property type="match status" value="1"/>
</dbReference>
<feature type="region of interest" description="Disordered" evidence="4">
    <location>
        <begin position="622"/>
        <end position="661"/>
    </location>
</feature>
<dbReference type="InterPro" id="IPR027417">
    <property type="entry name" value="P-loop_NTPase"/>
</dbReference>
<proteinExistence type="predicted"/>
<comment type="caution">
    <text evidence="5">The sequence shown here is derived from an EMBL/GenBank/DDBJ whole genome shotgun (WGS) entry which is preliminary data.</text>
</comment>
<dbReference type="SUPFAM" id="SSF51735">
    <property type="entry name" value="NAD(P)-binding Rossmann-fold domains"/>
    <property type="match status" value="1"/>
</dbReference>
<dbReference type="Gene3D" id="3.40.50.300">
    <property type="entry name" value="P-loop containing nucleotide triphosphate hydrolases"/>
    <property type="match status" value="1"/>
</dbReference>
<dbReference type="AlphaFoldDB" id="A0ABD0WC72"/>
<dbReference type="InterPro" id="IPR007858">
    <property type="entry name" value="Dpy-30_motif"/>
</dbReference>
<evidence type="ECO:0000256" key="1">
    <source>
        <dbReference type="ARBA" id="ARBA00022679"/>
    </source>
</evidence>
<evidence type="ECO:0000256" key="2">
    <source>
        <dbReference type="ARBA" id="ARBA00022741"/>
    </source>
</evidence>
<protein>
    <recommendedName>
        <fullName evidence="7">Nucleoside-diphosphate kinase</fullName>
    </recommendedName>
</protein>
<dbReference type="InterPro" id="IPR047499">
    <property type="entry name" value="DD_AK7"/>
</dbReference>
<dbReference type="InterPro" id="IPR000850">
    <property type="entry name" value="Adenylat/UMP-CMP_kin"/>
</dbReference>
<keyword evidence="2" id="KW-0547">Nucleotide-binding</keyword>
<name>A0ABD0WC72_UMBPY</name>
<dbReference type="CDD" id="cd01428">
    <property type="entry name" value="ADK"/>
    <property type="match status" value="1"/>
</dbReference>
<dbReference type="GO" id="GO:0000166">
    <property type="term" value="F:nucleotide binding"/>
    <property type="evidence" value="ECO:0007669"/>
    <property type="project" value="UniProtKB-KW"/>
</dbReference>
<gene>
    <name evidence="5" type="ORF">UPYG_G00220150</name>
</gene>
<organism evidence="5 6">
    <name type="scientific">Umbra pygmaea</name>
    <name type="common">Eastern mudminnow</name>
    <dbReference type="NCBI Taxonomy" id="75934"/>
    <lineage>
        <taxon>Eukaryota</taxon>
        <taxon>Metazoa</taxon>
        <taxon>Chordata</taxon>
        <taxon>Craniata</taxon>
        <taxon>Vertebrata</taxon>
        <taxon>Euteleostomi</taxon>
        <taxon>Actinopterygii</taxon>
        <taxon>Neopterygii</taxon>
        <taxon>Teleostei</taxon>
        <taxon>Protacanthopterygii</taxon>
        <taxon>Esociformes</taxon>
        <taxon>Umbridae</taxon>
        <taxon>Umbra</taxon>
    </lineage>
</organism>
<dbReference type="GO" id="GO:0016301">
    <property type="term" value="F:kinase activity"/>
    <property type="evidence" value="ECO:0007669"/>
    <property type="project" value="UniProtKB-KW"/>
</dbReference>
<keyword evidence="1" id="KW-0808">Transferase</keyword>